<dbReference type="PIRSF" id="PIRSF006221">
    <property type="entry name" value="Ketosamine-3-kinase"/>
    <property type="match status" value="1"/>
</dbReference>
<evidence type="ECO:0000256" key="2">
    <source>
        <dbReference type="PIRNR" id="PIRNR006221"/>
    </source>
</evidence>
<sequence>MDWKGVEKDLSEALGKPFRVATAKPVGGGCINDAFLLEGASTRLFLKRNREELLPMFEAEAAGLEALRDSHAVRVPAPVAIGTTAGYSWLALELIEFGPPSPAASARLGERLAALHRCTAPAFGWTRDNYIGTTEQVNSWTADWVEFLARYRLGPQLTLASKCGGDTRLVAAGERLIENLPAFFGGYKPAPSLLHGDLWGGNWATDERGEPVIFDPAVYYGDREADLAMTELFGGFDDRFYHSYRSHWDIDPGYTTRKVLYNLYHILNHSNLFGGGYAGQARGMIDRLNAEAG</sequence>
<dbReference type="RefSeq" id="WP_133209777.1">
    <property type="nucleotide sequence ID" value="NZ_SMSE01000001.1"/>
</dbReference>
<dbReference type="InterPro" id="IPR011009">
    <property type="entry name" value="Kinase-like_dom_sf"/>
</dbReference>
<dbReference type="OrthoDB" id="5291879at2"/>
<keyword evidence="2 3" id="KW-0418">Kinase</keyword>
<dbReference type="Pfam" id="PF03881">
    <property type="entry name" value="Fructosamin_kin"/>
    <property type="match status" value="1"/>
</dbReference>
<keyword evidence="2" id="KW-0808">Transferase</keyword>
<dbReference type="GO" id="GO:0016301">
    <property type="term" value="F:kinase activity"/>
    <property type="evidence" value="ECO:0007669"/>
    <property type="project" value="UniProtKB-UniRule"/>
</dbReference>
<organism evidence="3 4">
    <name type="scientific">Seongchinamella unica</name>
    <dbReference type="NCBI Taxonomy" id="2547392"/>
    <lineage>
        <taxon>Bacteria</taxon>
        <taxon>Pseudomonadati</taxon>
        <taxon>Pseudomonadota</taxon>
        <taxon>Gammaproteobacteria</taxon>
        <taxon>Cellvibrionales</taxon>
        <taxon>Halieaceae</taxon>
        <taxon>Seongchinamella</taxon>
    </lineage>
</organism>
<dbReference type="Proteomes" id="UP000295554">
    <property type="component" value="Unassembled WGS sequence"/>
</dbReference>
<comment type="similarity">
    <text evidence="1 2">Belongs to the fructosamine kinase family.</text>
</comment>
<dbReference type="Gene3D" id="3.90.1200.10">
    <property type="match status" value="1"/>
</dbReference>
<evidence type="ECO:0000256" key="1">
    <source>
        <dbReference type="ARBA" id="ARBA00009460"/>
    </source>
</evidence>
<accession>A0A4R5LVD3</accession>
<dbReference type="PANTHER" id="PTHR12149:SF8">
    <property type="entry name" value="PROTEIN-RIBULOSAMINE 3-KINASE"/>
    <property type="match status" value="1"/>
</dbReference>
<dbReference type="AlphaFoldDB" id="A0A4R5LVD3"/>
<proteinExistence type="inferred from homology"/>
<keyword evidence="4" id="KW-1185">Reference proteome</keyword>
<dbReference type="Gene3D" id="3.30.200.20">
    <property type="entry name" value="Phosphorylase Kinase, domain 1"/>
    <property type="match status" value="1"/>
</dbReference>
<dbReference type="InterPro" id="IPR016477">
    <property type="entry name" value="Fructo-/Ketosamine-3-kinase"/>
</dbReference>
<dbReference type="EMBL" id="SMSE01000001">
    <property type="protein sequence ID" value="TDG15406.1"/>
    <property type="molecule type" value="Genomic_DNA"/>
</dbReference>
<name>A0A4R5LVD3_9GAMM</name>
<reference evidence="3 4" key="1">
    <citation type="submission" date="2019-03" db="EMBL/GenBank/DDBJ databases">
        <title>Seongchinamella monodicae gen. nov., sp. nov., a novel member of the Gammaproteobacteria isolated from a tidal mudflat of beach.</title>
        <authorList>
            <person name="Yang H.G."/>
            <person name="Kang J.W."/>
            <person name="Lee S.D."/>
        </authorList>
    </citation>
    <scope>NUCLEOTIDE SEQUENCE [LARGE SCALE GENOMIC DNA]</scope>
    <source>
        <strain evidence="3 4">GH4-78</strain>
    </source>
</reference>
<evidence type="ECO:0000313" key="3">
    <source>
        <dbReference type="EMBL" id="TDG15406.1"/>
    </source>
</evidence>
<comment type="caution">
    <text evidence="3">The sequence shown here is derived from an EMBL/GenBank/DDBJ whole genome shotgun (WGS) entry which is preliminary data.</text>
</comment>
<evidence type="ECO:0000313" key="4">
    <source>
        <dbReference type="Proteomes" id="UP000295554"/>
    </source>
</evidence>
<gene>
    <name evidence="3" type="ORF">E2F43_04020</name>
</gene>
<protein>
    <submittedName>
        <fullName evidence="3">Fructosamine kinase family protein</fullName>
    </submittedName>
</protein>
<dbReference type="SUPFAM" id="SSF56112">
    <property type="entry name" value="Protein kinase-like (PK-like)"/>
    <property type="match status" value="1"/>
</dbReference>
<dbReference type="PANTHER" id="PTHR12149">
    <property type="entry name" value="FRUCTOSAMINE 3 KINASE-RELATED PROTEIN"/>
    <property type="match status" value="1"/>
</dbReference>